<evidence type="ECO:0000313" key="1">
    <source>
        <dbReference type="EMBL" id="RTN23445.1"/>
    </source>
</evidence>
<organism evidence="1 2">
    <name type="scientific">Enterobacter quasimori</name>
    <dbReference type="NCBI Taxonomy" id="2838947"/>
    <lineage>
        <taxon>Bacteria</taxon>
        <taxon>Pseudomonadati</taxon>
        <taxon>Pseudomonadota</taxon>
        <taxon>Gammaproteobacteria</taxon>
        <taxon>Enterobacterales</taxon>
        <taxon>Enterobacteriaceae</taxon>
        <taxon>Enterobacter</taxon>
    </lineage>
</organism>
<reference evidence="1 2" key="1">
    <citation type="submission" date="2018-12" db="EMBL/GenBank/DDBJ databases">
        <title>The Batch Genome Submission of Enterobacter spp. strains.</title>
        <authorList>
            <person name="Wei L."/>
            <person name="Wu W."/>
            <person name="Lin J."/>
            <person name="Zhang X."/>
            <person name="Feng Y."/>
            <person name="Zong Z."/>
        </authorList>
    </citation>
    <scope>NUCLEOTIDE SEQUENCE [LARGE SCALE GENOMIC DNA]</scope>
    <source>
        <strain evidence="1 2">WCHEM090044</strain>
    </source>
</reference>
<gene>
    <name evidence="1" type="ORF">EKN94_12755</name>
</gene>
<accession>A0ABY0ARK5</accession>
<dbReference type="EMBL" id="RXRX01000007">
    <property type="protein sequence ID" value="RTN23445.1"/>
    <property type="molecule type" value="Genomic_DNA"/>
</dbReference>
<dbReference type="Proteomes" id="UP000278241">
    <property type="component" value="Unassembled WGS sequence"/>
</dbReference>
<comment type="caution">
    <text evidence="1">The sequence shown here is derived from an EMBL/GenBank/DDBJ whole genome shotgun (WGS) entry which is preliminary data.</text>
</comment>
<evidence type="ECO:0000313" key="2">
    <source>
        <dbReference type="Proteomes" id="UP000278241"/>
    </source>
</evidence>
<protein>
    <submittedName>
        <fullName evidence="1">Uncharacterized protein</fullName>
    </submittedName>
</protein>
<proteinExistence type="predicted"/>
<sequence length="116" mass="13392">MFIENKPDELELLSFFECEPIILEKDNGSYLYVVTDQKGCRLDFSFSVIEGWIQYAVSLNNSKVVQSYIEGVSYFSIKNDKSGEYLYTEVITTEQIKKIEVRVKPYILINSGALVR</sequence>
<keyword evidence="2" id="KW-1185">Reference proteome</keyword>
<dbReference type="CDD" id="cd20698">
    <property type="entry name" value="CdiI_Kp-like"/>
    <property type="match status" value="1"/>
</dbReference>
<name>A0ABY0ARK5_9ENTR</name>
<dbReference type="RefSeq" id="WP_126545252.1">
    <property type="nucleotide sequence ID" value="NZ_JAHEVU010000003.1"/>
</dbReference>